<accession>A0A8X6IUP8</accession>
<sequence length="116" mass="14003">MYRHIRYYCRLENRNRNNEVEMEGKEEIRIEEINLMDKNNVPYFYTATEGGKNDEKNRRLINETFTLFLSSHYFRSLLRLDLNRVGWLSSWSRLPPLYKKGKINFVPSCGMESPLF</sequence>
<comment type="caution">
    <text evidence="1">The sequence shown here is derived from an EMBL/GenBank/DDBJ whole genome shotgun (WGS) entry which is preliminary data.</text>
</comment>
<organism evidence="1 2">
    <name type="scientific">Trichonephila inaurata madagascariensis</name>
    <dbReference type="NCBI Taxonomy" id="2747483"/>
    <lineage>
        <taxon>Eukaryota</taxon>
        <taxon>Metazoa</taxon>
        <taxon>Ecdysozoa</taxon>
        <taxon>Arthropoda</taxon>
        <taxon>Chelicerata</taxon>
        <taxon>Arachnida</taxon>
        <taxon>Araneae</taxon>
        <taxon>Araneomorphae</taxon>
        <taxon>Entelegynae</taxon>
        <taxon>Araneoidea</taxon>
        <taxon>Nephilidae</taxon>
        <taxon>Trichonephila</taxon>
        <taxon>Trichonephila inaurata</taxon>
    </lineage>
</organism>
<name>A0A8X6IUP8_9ARAC</name>
<dbReference type="AlphaFoldDB" id="A0A8X6IUP8"/>
<gene>
    <name evidence="1" type="ORF">TNIN_319061</name>
</gene>
<evidence type="ECO:0000313" key="2">
    <source>
        <dbReference type="Proteomes" id="UP000886998"/>
    </source>
</evidence>
<proteinExistence type="predicted"/>
<keyword evidence="2" id="KW-1185">Reference proteome</keyword>
<protein>
    <submittedName>
        <fullName evidence="1">Uncharacterized protein</fullName>
    </submittedName>
</protein>
<dbReference type="EMBL" id="BMAV01027575">
    <property type="protein sequence ID" value="GFS60401.1"/>
    <property type="molecule type" value="Genomic_DNA"/>
</dbReference>
<reference evidence="1" key="1">
    <citation type="submission" date="2020-08" db="EMBL/GenBank/DDBJ databases">
        <title>Multicomponent nature underlies the extraordinary mechanical properties of spider dragline silk.</title>
        <authorList>
            <person name="Kono N."/>
            <person name="Nakamura H."/>
            <person name="Mori M."/>
            <person name="Yoshida Y."/>
            <person name="Ohtoshi R."/>
            <person name="Malay A.D."/>
            <person name="Moran D.A.P."/>
            <person name="Tomita M."/>
            <person name="Numata K."/>
            <person name="Arakawa K."/>
        </authorList>
    </citation>
    <scope>NUCLEOTIDE SEQUENCE</scope>
</reference>
<evidence type="ECO:0000313" key="1">
    <source>
        <dbReference type="EMBL" id="GFS60401.1"/>
    </source>
</evidence>
<dbReference type="Proteomes" id="UP000886998">
    <property type="component" value="Unassembled WGS sequence"/>
</dbReference>